<evidence type="ECO:0000259" key="12">
    <source>
        <dbReference type="PROSITE" id="PS50990"/>
    </source>
</evidence>
<dbReference type="Proteomes" id="UP001500573">
    <property type="component" value="Unassembled WGS sequence"/>
</dbReference>
<feature type="domain" description="Peptidase C39" evidence="12">
    <location>
        <begin position="35"/>
        <end position="154"/>
    </location>
</feature>
<dbReference type="Gene3D" id="3.40.50.300">
    <property type="entry name" value="P-loop containing nucleotide triphosphate hydrolases"/>
    <property type="match status" value="1"/>
</dbReference>
<dbReference type="PANTHER" id="PTHR24221:SF248">
    <property type="entry name" value="ABC TRANSPORTER TRANSMEMBRANE REGION"/>
    <property type="match status" value="1"/>
</dbReference>
<dbReference type="InterPro" id="IPR039421">
    <property type="entry name" value="Type_1_exporter"/>
</dbReference>
<organism evidence="13 14">
    <name type="scientific">Castellaniella ginsengisoli</name>
    <dbReference type="NCBI Taxonomy" id="546114"/>
    <lineage>
        <taxon>Bacteria</taxon>
        <taxon>Pseudomonadati</taxon>
        <taxon>Pseudomonadota</taxon>
        <taxon>Betaproteobacteria</taxon>
        <taxon>Burkholderiales</taxon>
        <taxon>Alcaligenaceae</taxon>
        <taxon>Castellaniella</taxon>
    </lineage>
</organism>
<dbReference type="Pfam" id="PF03412">
    <property type="entry name" value="Peptidase_C39"/>
    <property type="match status" value="1"/>
</dbReference>
<evidence type="ECO:0000313" key="13">
    <source>
        <dbReference type="EMBL" id="GAA0776891.1"/>
    </source>
</evidence>
<protein>
    <submittedName>
        <fullName evidence="13">Type I secretion system permease/ATPase</fullName>
    </submittedName>
</protein>
<evidence type="ECO:0000256" key="1">
    <source>
        <dbReference type="ARBA" id="ARBA00004651"/>
    </source>
</evidence>
<dbReference type="InterPro" id="IPR003439">
    <property type="entry name" value="ABC_transporter-like_ATP-bd"/>
</dbReference>
<accession>A0ABN1KVC1</accession>
<evidence type="ECO:0000256" key="3">
    <source>
        <dbReference type="ARBA" id="ARBA00022692"/>
    </source>
</evidence>
<dbReference type="PANTHER" id="PTHR24221">
    <property type="entry name" value="ATP-BINDING CASSETTE SUB-FAMILY B"/>
    <property type="match status" value="1"/>
</dbReference>
<dbReference type="CDD" id="cd18587">
    <property type="entry name" value="ABC_6TM_LapB_like"/>
    <property type="match status" value="1"/>
</dbReference>
<dbReference type="InterPro" id="IPR003593">
    <property type="entry name" value="AAA+_ATPase"/>
</dbReference>
<feature type="region of interest" description="Disordered" evidence="8">
    <location>
        <begin position="1"/>
        <end position="32"/>
    </location>
</feature>
<keyword evidence="14" id="KW-1185">Reference proteome</keyword>
<feature type="transmembrane region" description="Helical" evidence="9">
    <location>
        <begin position="191"/>
        <end position="213"/>
    </location>
</feature>
<feature type="domain" description="ABC transporter" evidence="10">
    <location>
        <begin position="502"/>
        <end position="737"/>
    </location>
</feature>
<dbReference type="CDD" id="cd02421">
    <property type="entry name" value="Peptidase_C39_likeD"/>
    <property type="match status" value="1"/>
</dbReference>
<feature type="compositionally biased region" description="Low complexity" evidence="8">
    <location>
        <begin position="1"/>
        <end position="14"/>
    </location>
</feature>
<evidence type="ECO:0000256" key="8">
    <source>
        <dbReference type="SAM" id="MobiDB-lite"/>
    </source>
</evidence>
<dbReference type="InterPro" id="IPR027417">
    <property type="entry name" value="P-loop_NTPase"/>
</dbReference>
<keyword evidence="4" id="KW-0547">Nucleotide-binding</keyword>
<evidence type="ECO:0000256" key="2">
    <source>
        <dbReference type="ARBA" id="ARBA00022475"/>
    </source>
</evidence>
<comment type="subcellular location">
    <subcellularLocation>
        <location evidence="1">Cell membrane</location>
        <topology evidence="1">Multi-pass membrane protein</topology>
    </subcellularLocation>
</comment>
<feature type="domain" description="ABC transmembrane type-1" evidence="11">
    <location>
        <begin position="191"/>
        <end position="468"/>
    </location>
</feature>
<feature type="transmembrane region" description="Helical" evidence="9">
    <location>
        <begin position="225"/>
        <end position="249"/>
    </location>
</feature>
<dbReference type="InterPro" id="IPR005074">
    <property type="entry name" value="Peptidase_C39"/>
</dbReference>
<dbReference type="PROSITE" id="PS50929">
    <property type="entry name" value="ABC_TM1F"/>
    <property type="match status" value="1"/>
</dbReference>
<gene>
    <name evidence="13" type="ORF">GCM10009108_11710</name>
</gene>
<evidence type="ECO:0000313" key="14">
    <source>
        <dbReference type="Proteomes" id="UP001500573"/>
    </source>
</evidence>
<evidence type="ECO:0000256" key="6">
    <source>
        <dbReference type="ARBA" id="ARBA00022989"/>
    </source>
</evidence>
<keyword evidence="3 9" id="KW-0812">Transmembrane</keyword>
<feature type="transmembrane region" description="Helical" evidence="9">
    <location>
        <begin position="328"/>
        <end position="346"/>
    </location>
</feature>
<evidence type="ECO:0000259" key="10">
    <source>
        <dbReference type="PROSITE" id="PS50893"/>
    </source>
</evidence>
<dbReference type="Gene3D" id="3.90.70.10">
    <property type="entry name" value="Cysteine proteinases"/>
    <property type="match status" value="1"/>
</dbReference>
<sequence length="739" mass="80393">MPSSEASAAMAARADIPTPADTEATPELPGAMPHQLHDDSLLGSLVLITRLLGRPCTAQQLSSGLPLVDQCLTPSLLGRAASRAQCGTRIVRRALGNWSRGLMPAILFLKNQRACVLILERQDHYLVHYPEAAEPVEVPRAELEAEYAGLACFVQPRYRTEDRTQDAHMRARSGHWFWAAMLGNWKLYRDAVAAAVLINIFALVMPLYTMNIYDRVIPNSAVETLWALTIGIALAMVFNLVLTAIRAYVVDIASKRVDVELSSRIMEQVLDLRMESRPVSVGSFASNLRSFESVRDFIASASLTTLVDLPFVLLFLAVLAWISPWMVLPPLVAIVVILAVSLFSLARVEKMTLESFQAGAQRNAGLIEALNGMETVKALNAQSYSQRMWEESTRWLAELGAHIKLTSSITVSFVQTSQQLVNISVVVIGVYLVQEGMTMGGIIAASMISGRCLAPLGQVVGLMMQYHNAKASLKSIDNYMGMPVERPADRAFMPRPLLQGGVEFQGVTFAYPNSSLAALDDISFRIQPGEKVGIIGRIGSGKTTLEKLILKLYAPTSGAVLIDGIDLNQIDPADVRRAVGYVPQDPVLFYGTLKHNLTIASPFATDEDVLRAATLAGVDEFAATHPEGYDMIIGERGDSLSGGQRQSIAIARALVNDPQILLLDEPSSNMDHQSESQLKARLKAASAGKTLILVTHRTSLLDLVDRLMVIDHGRVVADGPKAQVVEALRQGRVGGARRS</sequence>
<dbReference type="NCBIfam" id="TIGR03375">
    <property type="entry name" value="type_I_sec_LssB"/>
    <property type="match status" value="1"/>
</dbReference>
<dbReference type="PROSITE" id="PS50893">
    <property type="entry name" value="ABC_TRANSPORTER_2"/>
    <property type="match status" value="1"/>
</dbReference>
<keyword evidence="6 9" id="KW-1133">Transmembrane helix</keyword>
<dbReference type="InterPro" id="IPR036640">
    <property type="entry name" value="ABC1_TM_sf"/>
</dbReference>
<reference evidence="13 14" key="1">
    <citation type="journal article" date="2019" name="Int. J. Syst. Evol. Microbiol.">
        <title>The Global Catalogue of Microorganisms (GCM) 10K type strain sequencing project: providing services to taxonomists for standard genome sequencing and annotation.</title>
        <authorList>
            <consortium name="The Broad Institute Genomics Platform"/>
            <consortium name="The Broad Institute Genome Sequencing Center for Infectious Disease"/>
            <person name="Wu L."/>
            <person name="Ma J."/>
        </authorList>
    </citation>
    <scope>NUCLEOTIDE SEQUENCE [LARGE SCALE GENOMIC DNA]</scope>
    <source>
        <strain evidence="13 14">JCM 15515</strain>
    </source>
</reference>
<evidence type="ECO:0000256" key="7">
    <source>
        <dbReference type="ARBA" id="ARBA00023136"/>
    </source>
</evidence>
<feature type="transmembrane region" description="Helical" evidence="9">
    <location>
        <begin position="297"/>
        <end position="322"/>
    </location>
</feature>
<dbReference type="CDD" id="cd03245">
    <property type="entry name" value="ABCC_bacteriocin_exporters"/>
    <property type="match status" value="1"/>
</dbReference>
<dbReference type="SUPFAM" id="SSF90123">
    <property type="entry name" value="ABC transporter transmembrane region"/>
    <property type="match status" value="1"/>
</dbReference>
<dbReference type="Gene3D" id="1.20.1560.10">
    <property type="entry name" value="ABC transporter type 1, transmembrane domain"/>
    <property type="match status" value="1"/>
</dbReference>
<evidence type="ECO:0000256" key="4">
    <source>
        <dbReference type="ARBA" id="ARBA00022741"/>
    </source>
</evidence>
<evidence type="ECO:0000256" key="9">
    <source>
        <dbReference type="SAM" id="Phobius"/>
    </source>
</evidence>
<dbReference type="PROSITE" id="PS50990">
    <property type="entry name" value="PEPTIDASE_C39"/>
    <property type="match status" value="1"/>
</dbReference>
<keyword evidence="5" id="KW-0067">ATP-binding</keyword>
<keyword evidence="7 9" id="KW-0472">Membrane</keyword>
<proteinExistence type="predicted"/>
<dbReference type="Pfam" id="PF00664">
    <property type="entry name" value="ABC_membrane"/>
    <property type="match status" value="1"/>
</dbReference>
<dbReference type="SUPFAM" id="SSF52540">
    <property type="entry name" value="P-loop containing nucleoside triphosphate hydrolases"/>
    <property type="match status" value="1"/>
</dbReference>
<dbReference type="InterPro" id="IPR011527">
    <property type="entry name" value="ABC1_TM_dom"/>
</dbReference>
<dbReference type="InterPro" id="IPR017750">
    <property type="entry name" value="ATPase_T1SS"/>
</dbReference>
<evidence type="ECO:0000256" key="5">
    <source>
        <dbReference type="ARBA" id="ARBA00022840"/>
    </source>
</evidence>
<keyword evidence="2" id="KW-1003">Cell membrane</keyword>
<dbReference type="Pfam" id="PF00005">
    <property type="entry name" value="ABC_tran"/>
    <property type="match status" value="1"/>
</dbReference>
<name>A0ABN1KVC1_9BURK</name>
<evidence type="ECO:0000259" key="11">
    <source>
        <dbReference type="PROSITE" id="PS50929"/>
    </source>
</evidence>
<dbReference type="SMART" id="SM00382">
    <property type="entry name" value="AAA"/>
    <property type="match status" value="1"/>
</dbReference>
<dbReference type="EMBL" id="BAAAEX010000008">
    <property type="protein sequence ID" value="GAA0776891.1"/>
    <property type="molecule type" value="Genomic_DNA"/>
</dbReference>
<comment type="caution">
    <text evidence="13">The sequence shown here is derived from an EMBL/GenBank/DDBJ whole genome shotgun (WGS) entry which is preliminary data.</text>
</comment>